<evidence type="ECO:0000256" key="1">
    <source>
        <dbReference type="ARBA" id="ARBA00022729"/>
    </source>
</evidence>
<proteinExistence type="predicted"/>
<protein>
    <recommendedName>
        <fullName evidence="4">Proline-rich 28 kDa antigen</fullName>
    </recommendedName>
</protein>
<evidence type="ECO:0008006" key="4">
    <source>
        <dbReference type="Google" id="ProtNLM"/>
    </source>
</evidence>
<accession>A0A1A2SMJ6</accession>
<dbReference type="EMBL" id="LZJU01000215">
    <property type="protein sequence ID" value="OBH65295.1"/>
    <property type="molecule type" value="Genomic_DNA"/>
</dbReference>
<keyword evidence="1" id="KW-0732">Signal</keyword>
<name>A0A1A2SMJ6_MYCNT</name>
<gene>
    <name evidence="2" type="ORF">A5683_01380</name>
</gene>
<dbReference type="RefSeq" id="WP_067838341.1">
    <property type="nucleotide sequence ID" value="NZ_LZJP01000124.1"/>
</dbReference>
<dbReference type="Pfam" id="PF10738">
    <property type="entry name" value="Lpp-LpqN"/>
    <property type="match status" value="1"/>
</dbReference>
<organism evidence="2 3">
    <name type="scientific">Mycobacterium mantenii</name>
    <dbReference type="NCBI Taxonomy" id="560555"/>
    <lineage>
        <taxon>Bacteria</taxon>
        <taxon>Bacillati</taxon>
        <taxon>Actinomycetota</taxon>
        <taxon>Actinomycetes</taxon>
        <taxon>Mycobacteriales</taxon>
        <taxon>Mycobacteriaceae</taxon>
        <taxon>Mycobacterium</taxon>
        <taxon>Mycobacterium avium complex (MAC)</taxon>
    </lineage>
</organism>
<evidence type="ECO:0000313" key="2">
    <source>
        <dbReference type="EMBL" id="OBH65295.1"/>
    </source>
</evidence>
<reference evidence="2 3" key="1">
    <citation type="submission" date="2016-06" db="EMBL/GenBank/DDBJ databases">
        <authorList>
            <person name="Kjaerup R.B."/>
            <person name="Dalgaard T.S."/>
            <person name="Juul-Madsen H.R."/>
        </authorList>
    </citation>
    <scope>NUCLEOTIDE SEQUENCE [LARGE SCALE GENOMIC DNA]</scope>
    <source>
        <strain evidence="2 3">E152</strain>
    </source>
</reference>
<comment type="caution">
    <text evidence="2">The sequence shown here is derived from an EMBL/GenBank/DDBJ whole genome shotgun (WGS) entry which is preliminary data.</text>
</comment>
<dbReference type="InterPro" id="IPR019674">
    <property type="entry name" value="Lipoprotein_LpqN/LpqT-like"/>
</dbReference>
<evidence type="ECO:0000313" key="3">
    <source>
        <dbReference type="Proteomes" id="UP000092389"/>
    </source>
</evidence>
<sequence length="382" mass="38108">MIEIVPGHRALLGGMVAGLMGLAVVAGGTASADPLPPAPAPVPAIPVPAPQNLGPELVPPSRYLAAPPAGNQIVPPATAAVPGTTAPAAVTPAAPAPAPAPATSGTIREFLQSKGVKLEPQKAQGFKALDITLPVPARWTQVPDPNVPDAFAVIADRQGSSIYSSNAQVVVYKLEGAFDPKEAITHGYVDSQKLPAWQPTNASMADFGGFPSSVVEGTYRDGDLTLNTSRRHVIATSGPDKYLVSLSVTTDRAVSVADAPATDAIINGFRVSAPGAPAPARTASPVGLPAQAPVAQAPTAPAPLAAPVAPAPAAAPVVPAPAAAPVAPAPAATPLVPLAQTSPAAPVGLPAQAPMAGQQHTPSLLAMVPGLPPLPNFSFLQH</sequence>
<dbReference type="Proteomes" id="UP000092389">
    <property type="component" value="Unassembled WGS sequence"/>
</dbReference>
<accession>A0A1A2SZ11</accession>
<dbReference type="Gene3D" id="3.40.1000.10">
    <property type="entry name" value="Mog1/PsbP, alpha/beta/alpha sandwich"/>
    <property type="match status" value="1"/>
</dbReference>
<dbReference type="AlphaFoldDB" id="A0A1A2SMJ6"/>
<dbReference type="OrthoDB" id="4752473at2"/>